<evidence type="ECO:0000313" key="1">
    <source>
        <dbReference type="EMBL" id="SMD06830.1"/>
    </source>
</evidence>
<sequence length="181" mass="20569">MMLGPARRCASSPFRAKCDNSESQFRSKCLFCRMMLPEKSCNFSASCSRAKRDRFGEGIRQALRTAYIECSALAERSFISIAFVMLGLRPYEIHTLSRWRLRPDLGRFGFSPRGRSRRCLLPAAETSRQGQRQDHGRSQSPGIKALRRMCECRRAPSQASSAPMKPLFFQALLDSRHGGRE</sequence>
<name>A0A1W2EAK6_9HYPH</name>
<dbReference type="Proteomes" id="UP000192656">
    <property type="component" value="Unassembled WGS sequence"/>
</dbReference>
<dbReference type="AlphaFoldDB" id="A0A1W2EAK6"/>
<reference evidence="1 2" key="1">
    <citation type="submission" date="2017-04" db="EMBL/GenBank/DDBJ databases">
        <authorList>
            <person name="Afonso C.L."/>
            <person name="Miller P.J."/>
            <person name="Scott M.A."/>
            <person name="Spackman E."/>
            <person name="Goraichik I."/>
            <person name="Dimitrov K.M."/>
            <person name="Suarez D.L."/>
            <person name="Swayne D.E."/>
        </authorList>
    </citation>
    <scope>NUCLEOTIDE SEQUENCE [LARGE SCALE GENOMIC DNA]</scope>
    <source>
        <strain evidence="1 2">CGMCC 1.10972</strain>
    </source>
</reference>
<dbReference type="EMBL" id="FWXR01000023">
    <property type="protein sequence ID" value="SMD06830.1"/>
    <property type="molecule type" value="Genomic_DNA"/>
</dbReference>
<proteinExistence type="predicted"/>
<organism evidence="1 2">
    <name type="scientific">Fulvimarina manganoxydans</name>
    <dbReference type="NCBI Taxonomy" id="937218"/>
    <lineage>
        <taxon>Bacteria</taxon>
        <taxon>Pseudomonadati</taxon>
        <taxon>Pseudomonadota</taxon>
        <taxon>Alphaproteobacteria</taxon>
        <taxon>Hyphomicrobiales</taxon>
        <taxon>Aurantimonadaceae</taxon>
        <taxon>Fulvimarina</taxon>
    </lineage>
</organism>
<gene>
    <name evidence="1" type="ORF">SAMN06297251_12334</name>
</gene>
<keyword evidence="2" id="KW-1185">Reference proteome</keyword>
<evidence type="ECO:0000313" key="2">
    <source>
        <dbReference type="Proteomes" id="UP000192656"/>
    </source>
</evidence>
<protein>
    <submittedName>
        <fullName evidence="1">Uncharacterized protein</fullName>
    </submittedName>
</protein>
<accession>A0A1W2EAK6</accession>